<feature type="transmembrane region" description="Helical" evidence="8">
    <location>
        <begin position="411"/>
        <end position="431"/>
    </location>
</feature>
<organism evidence="9 10">
    <name type="scientific">Chlamydia avium 10DC88</name>
    <dbReference type="NCBI Taxonomy" id="1229831"/>
    <lineage>
        <taxon>Bacteria</taxon>
        <taxon>Pseudomonadati</taxon>
        <taxon>Chlamydiota</taxon>
        <taxon>Chlamydiia</taxon>
        <taxon>Chlamydiales</taxon>
        <taxon>Chlamydiaceae</taxon>
        <taxon>Chlamydia/Chlamydophila group</taxon>
        <taxon>Chlamydia</taxon>
    </lineage>
</organism>
<dbReference type="PRINTS" id="PR00175">
    <property type="entry name" value="NAALASMPORT"/>
</dbReference>
<feature type="transmembrane region" description="Helical" evidence="8">
    <location>
        <begin position="135"/>
        <end position="158"/>
    </location>
</feature>
<evidence type="ECO:0000256" key="1">
    <source>
        <dbReference type="ARBA" id="ARBA00004651"/>
    </source>
</evidence>
<dbReference type="GO" id="GO:0005283">
    <property type="term" value="F:amino acid:sodium symporter activity"/>
    <property type="evidence" value="ECO:0007669"/>
    <property type="project" value="InterPro"/>
</dbReference>
<feature type="transmembrane region" description="Helical" evidence="8">
    <location>
        <begin position="12"/>
        <end position="30"/>
    </location>
</feature>
<evidence type="ECO:0000256" key="5">
    <source>
        <dbReference type="ARBA" id="ARBA00022692"/>
    </source>
</evidence>
<feature type="transmembrane region" description="Helical" evidence="8">
    <location>
        <begin position="93"/>
        <end position="114"/>
    </location>
</feature>
<feature type="transmembrane region" description="Helical" evidence="8">
    <location>
        <begin position="209"/>
        <end position="226"/>
    </location>
</feature>
<dbReference type="EMBL" id="CP006571">
    <property type="protein sequence ID" value="AHK63522.1"/>
    <property type="molecule type" value="Genomic_DNA"/>
</dbReference>
<keyword evidence="5 8" id="KW-0812">Transmembrane</keyword>
<feature type="transmembrane region" description="Helical" evidence="8">
    <location>
        <begin position="343"/>
        <end position="366"/>
    </location>
</feature>
<evidence type="ECO:0000313" key="10">
    <source>
        <dbReference type="Proteomes" id="UP000019433"/>
    </source>
</evidence>
<dbReference type="PANTHER" id="PTHR30330">
    <property type="entry name" value="AGSS FAMILY TRANSPORTER, SODIUM-ALANINE"/>
    <property type="match status" value="1"/>
</dbReference>
<reference evidence="9 10" key="1">
    <citation type="journal article" date="2014" name="Syst. Appl. Microbiol.">
        <title>Evidence for the existence of two new members of the family Chlamydiaceae and proposal of Chlamydia avium sp. nov. and Chlamydia gallinacea sp. nov.</title>
        <authorList>
            <person name="Sachse K."/>
            <person name="Laroucau K."/>
            <person name="Riege K."/>
            <person name="Wehner S."/>
            <person name="Dilcher M."/>
            <person name="Creasy H.H."/>
            <person name="Weidmann M."/>
            <person name="Myers G."/>
            <person name="Vorimore F."/>
            <person name="Vicari N."/>
            <person name="Magnino S."/>
            <person name="Liebler-Tenorio E."/>
            <person name="Ruettger A."/>
            <person name="Bavoil P.M."/>
            <person name="Hufert F.T."/>
            <person name="Rossello-Mora R."/>
            <person name="Marz M."/>
        </authorList>
    </citation>
    <scope>NUCLEOTIDE SEQUENCE [LARGE SCALE GENOMIC DNA]</scope>
    <source>
        <strain evidence="9 10">10DC88</strain>
    </source>
</reference>
<feature type="transmembrane region" description="Helical" evidence="8">
    <location>
        <begin position="178"/>
        <end position="197"/>
    </location>
</feature>
<keyword evidence="7 8" id="KW-0472">Membrane</keyword>
<proteinExistence type="inferred from homology"/>
<evidence type="ECO:0000256" key="6">
    <source>
        <dbReference type="ARBA" id="ARBA00022989"/>
    </source>
</evidence>
<dbReference type="RefSeq" id="WP_035392679.1">
    <property type="nucleotide sequence ID" value="NZ_CP006571.1"/>
</dbReference>
<comment type="subcellular location">
    <subcellularLocation>
        <location evidence="1 8">Cell membrane</location>
        <topology evidence="1 8">Multi-pass membrane protein</topology>
    </subcellularLocation>
</comment>
<dbReference type="eggNOG" id="COG1115">
    <property type="taxonomic scope" value="Bacteria"/>
</dbReference>
<comment type="similarity">
    <text evidence="2 8">Belongs to the alanine or glycine:cation symporter (AGCS) (TC 2.A.25) family.</text>
</comment>
<dbReference type="HOGENOM" id="CLU_024867_1_2_0"/>
<feature type="transmembrane region" description="Helical" evidence="8">
    <location>
        <begin position="65"/>
        <end position="87"/>
    </location>
</feature>
<keyword evidence="3 8" id="KW-0813">Transport</keyword>
<evidence type="ECO:0000256" key="4">
    <source>
        <dbReference type="ARBA" id="ARBA00022475"/>
    </source>
</evidence>
<dbReference type="PATRIC" id="fig|1229831.3.peg.668"/>
<evidence type="ECO:0000313" key="9">
    <source>
        <dbReference type="EMBL" id="AHK63522.1"/>
    </source>
</evidence>
<keyword evidence="6 8" id="KW-1133">Transmembrane helix</keyword>
<dbReference type="AlphaFoldDB" id="W8K0V7"/>
<dbReference type="STRING" id="1229831.M832_06690"/>
<keyword evidence="8" id="KW-0769">Symport</keyword>
<feature type="transmembrane region" description="Helical" evidence="8">
    <location>
        <begin position="297"/>
        <end position="323"/>
    </location>
</feature>
<dbReference type="Pfam" id="PF01235">
    <property type="entry name" value="Na_Ala_symp"/>
    <property type="match status" value="1"/>
</dbReference>
<evidence type="ECO:0000256" key="2">
    <source>
        <dbReference type="ARBA" id="ARBA00009261"/>
    </source>
</evidence>
<evidence type="ECO:0000256" key="8">
    <source>
        <dbReference type="RuleBase" id="RU363064"/>
    </source>
</evidence>
<dbReference type="KEGG" id="cav:M832_06690"/>
<feature type="transmembrane region" description="Helical" evidence="8">
    <location>
        <begin position="238"/>
        <end position="258"/>
    </location>
</feature>
<feature type="transmembrane region" description="Helical" evidence="8">
    <location>
        <begin position="387"/>
        <end position="405"/>
    </location>
</feature>
<gene>
    <name evidence="9" type="ORF">M832_06690</name>
</gene>
<keyword evidence="4 8" id="KW-1003">Cell membrane</keyword>
<dbReference type="NCBIfam" id="TIGR00835">
    <property type="entry name" value="agcS"/>
    <property type="match status" value="1"/>
</dbReference>
<accession>W8K0V7</accession>
<dbReference type="InterPro" id="IPR001463">
    <property type="entry name" value="Na/Ala_symport"/>
</dbReference>
<protein>
    <submittedName>
        <fullName evidence="9">Putative transporter</fullName>
    </submittedName>
</protein>
<sequence>MLYFLEKFNSCFISIGIFPIIIFLGGLLTWKLRCLQFTGLKLGFKLMVSNKQSSCGEGQVSRYEVVAGILAGNFGTGNIAGMAVAIACGGPGALVWVWVGTLLGAIVQYSGSFLGVKYRKFHNRVGEFIGGPAACLAYGMGSKFLASLFCIFTIITAFSAGNCVQINCIVPLCSDNTFIKIVLGILIALIVVPVLIGGNHRILRFSAKAIPFIAGFYIISCFIILAQNSAQIFPAVKLILSSAFGVKATVAGLSGYTLTQVLSTGMSRAIMATDCGSGMVSILQSDSRSNNPVMDGLVTLLPPLIVSTVCSITMLVLLVSGAYTSGREGTLMVLHAFTSSLGSLGGGIVIIAMTLFGYTTILTWFACAEKSLAYMIPGKRANLWLKFLYVMITPLGGVIDMRLIWGLADTGFIGMVVLNSIALIALIKDVLETNQQVSLLKLERDCGVETVQR</sequence>
<evidence type="ECO:0000256" key="7">
    <source>
        <dbReference type="ARBA" id="ARBA00023136"/>
    </source>
</evidence>
<name>W8K0V7_9CHLA</name>
<dbReference type="GO" id="GO:0005886">
    <property type="term" value="C:plasma membrane"/>
    <property type="evidence" value="ECO:0007669"/>
    <property type="project" value="UniProtKB-SubCell"/>
</dbReference>
<evidence type="ECO:0000256" key="3">
    <source>
        <dbReference type="ARBA" id="ARBA00022448"/>
    </source>
</evidence>
<dbReference type="Proteomes" id="UP000019433">
    <property type="component" value="Chromosome"/>
</dbReference>
<dbReference type="PANTHER" id="PTHR30330:SF14">
    <property type="entry name" value="SODIUM_AMINO ACID (ALANINE) SYMPORTER"/>
    <property type="match status" value="1"/>
</dbReference>